<dbReference type="InterPro" id="IPR011330">
    <property type="entry name" value="Glyco_hydro/deAcase_b/a-brl"/>
</dbReference>
<evidence type="ECO:0000256" key="1">
    <source>
        <dbReference type="SAM" id="Coils"/>
    </source>
</evidence>
<accession>A0A832T7U7</accession>
<evidence type="ECO:0000313" key="3">
    <source>
        <dbReference type="Proteomes" id="UP000619545"/>
    </source>
</evidence>
<comment type="caution">
    <text evidence="2">The sequence shown here is derived from an EMBL/GenBank/DDBJ whole genome shotgun (WGS) entry which is preliminary data.</text>
</comment>
<dbReference type="GeneID" id="1477213"/>
<dbReference type="RefSeq" id="WP_011019480.1">
    <property type="nucleotide sequence ID" value="NZ_DUJS01000001.1"/>
</dbReference>
<sequence>MLLSLVLIGILPLPPSASAATVYVHVVPYLDSDAWSQDHVAALKEFLSWCEERGIKVAVFHYNVCEETAPGITDLIREYAERGTISLVGLHSTSHALGGLPLSLQYWELEFNLQFLRDRVGSNVAQVLSVPSWVFDANTLYACDKLGVRVIVCGTDITAINPDYDPTWDRLDPIARHMLVGYFNVRGDRLYYIPALSYVSDLVQAAEDRGTTVRELLQNAVRNLIDSGVINVTGDVHLAPWVLIHPWELADADVRQEFENFLSEVGNGSFDFEYQGVTVTFELSDPREVVNMISSGGTNLGLVALPEPDYSSILHAADYHHWWELIDLYPDKSKIVREWLDTMSRWRALDSALWDLTVNGVIDDSIRKDLYRAVERVWNEALLENVLEYWDPSSARWSLLEERKALSTVYREILTLHAELVGSMVQQSRVESLEREINRLEQGLEDLSRRQQDLERRLESLEREFQGLKKQKSKRGLPVLPAPLWWKRRNPFGRRHRCSREGPSHPFCR</sequence>
<proteinExistence type="predicted"/>
<dbReference type="EMBL" id="DUJS01000001">
    <property type="protein sequence ID" value="HII69745.1"/>
    <property type="molecule type" value="Genomic_DNA"/>
</dbReference>
<protein>
    <submittedName>
        <fullName evidence="2">Uncharacterized protein</fullName>
    </submittedName>
</protein>
<dbReference type="AlphaFoldDB" id="A0A832T7U7"/>
<name>A0A832T7U7_9EURY</name>
<evidence type="ECO:0000313" key="2">
    <source>
        <dbReference type="EMBL" id="HII69745.1"/>
    </source>
</evidence>
<feature type="coiled-coil region" evidence="1">
    <location>
        <begin position="423"/>
        <end position="471"/>
    </location>
</feature>
<dbReference type="SUPFAM" id="SSF88713">
    <property type="entry name" value="Glycoside hydrolase/deacetylase"/>
    <property type="match status" value="1"/>
</dbReference>
<dbReference type="Gene3D" id="3.20.20.370">
    <property type="entry name" value="Glycoside hydrolase/deacetylase"/>
    <property type="match status" value="1"/>
</dbReference>
<gene>
    <name evidence="2" type="ORF">HA336_00750</name>
</gene>
<dbReference type="GO" id="GO:0005975">
    <property type="term" value="P:carbohydrate metabolic process"/>
    <property type="evidence" value="ECO:0007669"/>
    <property type="project" value="InterPro"/>
</dbReference>
<keyword evidence="1" id="KW-0175">Coiled coil</keyword>
<dbReference type="Proteomes" id="UP000619545">
    <property type="component" value="Unassembled WGS sequence"/>
</dbReference>
<organism evidence="2 3">
    <name type="scientific">Methanopyrus kandleri</name>
    <dbReference type="NCBI Taxonomy" id="2320"/>
    <lineage>
        <taxon>Archaea</taxon>
        <taxon>Methanobacteriati</taxon>
        <taxon>Methanobacteriota</taxon>
        <taxon>Methanomada group</taxon>
        <taxon>Methanopyri</taxon>
        <taxon>Methanopyrales</taxon>
        <taxon>Methanopyraceae</taxon>
        <taxon>Methanopyrus</taxon>
    </lineage>
</organism>
<reference evidence="2" key="1">
    <citation type="journal article" date="2020" name="bioRxiv">
        <title>A rank-normalized archaeal taxonomy based on genome phylogeny resolves widespread incomplete and uneven classifications.</title>
        <authorList>
            <person name="Rinke C."/>
            <person name="Chuvochina M."/>
            <person name="Mussig A.J."/>
            <person name="Chaumeil P.-A."/>
            <person name="Waite D.W."/>
            <person name="Whitman W.B."/>
            <person name="Parks D.H."/>
            <person name="Hugenholtz P."/>
        </authorList>
    </citation>
    <scope>NUCLEOTIDE SEQUENCE</scope>
    <source>
        <strain evidence="2">UBA8853</strain>
    </source>
</reference>